<dbReference type="CDD" id="cd03443">
    <property type="entry name" value="PaaI_thioesterase"/>
    <property type="match status" value="1"/>
</dbReference>
<accession>A0A858RAL1</accession>
<evidence type="ECO:0000313" key="2">
    <source>
        <dbReference type="Proteomes" id="UP000501891"/>
    </source>
</evidence>
<name>A0A858RAL1_9PROT</name>
<keyword evidence="2" id="KW-1185">Reference proteome</keyword>
<protein>
    <submittedName>
        <fullName evidence="1">DUF4442 domain-containing protein</fullName>
    </submittedName>
</protein>
<reference evidence="1" key="1">
    <citation type="submission" date="2020-04" db="EMBL/GenBank/DDBJ databases">
        <title>A desert anoxygenic phototrophic bacterium fixes CO2 using RubisCO under aerobic conditions.</title>
        <authorList>
            <person name="Tang K."/>
        </authorList>
    </citation>
    <scope>NUCLEOTIDE SEQUENCE [LARGE SCALE GENOMIC DNA]</scope>
    <source>
        <strain evidence="1">MIMtkB3</strain>
    </source>
</reference>
<dbReference type="EMBL" id="CP051775">
    <property type="protein sequence ID" value="QJE74739.1"/>
    <property type="molecule type" value="Genomic_DNA"/>
</dbReference>
<dbReference type="InterPro" id="IPR027961">
    <property type="entry name" value="DUF4442"/>
</dbReference>
<evidence type="ECO:0000313" key="1">
    <source>
        <dbReference type="EMBL" id="QJE74739.1"/>
    </source>
</evidence>
<dbReference type="SUPFAM" id="SSF54637">
    <property type="entry name" value="Thioesterase/thiol ester dehydrase-isomerase"/>
    <property type="match status" value="1"/>
</dbReference>
<dbReference type="AlphaFoldDB" id="A0A858RAL1"/>
<dbReference type="Pfam" id="PF14539">
    <property type="entry name" value="DUF4442"/>
    <property type="match status" value="1"/>
</dbReference>
<sequence length="149" mass="15565">MVYEMIRKQMAGSVPYATHTGVELVSIGDGRAEALLPDRPEVKNHIGSQHAGALFTLGETASGGAMAGAMAPVLLSVRPVAANARIAYTKVAKGPIRALARVDADSAALRATLEADGKVRFDVAVDLLDEGGETVATMAVEWHVSKKRG</sequence>
<dbReference type="KEGG" id="acru:HHL28_01675"/>
<dbReference type="Proteomes" id="UP000501891">
    <property type="component" value="Chromosome"/>
</dbReference>
<dbReference type="Gene3D" id="3.10.129.10">
    <property type="entry name" value="Hotdog Thioesterase"/>
    <property type="match status" value="1"/>
</dbReference>
<dbReference type="InterPro" id="IPR029069">
    <property type="entry name" value="HotDog_dom_sf"/>
</dbReference>
<proteinExistence type="predicted"/>
<organism evidence="1 2">
    <name type="scientific">Aerophototrophica crusticola</name>
    <dbReference type="NCBI Taxonomy" id="1709002"/>
    <lineage>
        <taxon>Bacteria</taxon>
        <taxon>Pseudomonadati</taxon>
        <taxon>Pseudomonadota</taxon>
        <taxon>Alphaproteobacteria</taxon>
        <taxon>Rhodospirillales</taxon>
        <taxon>Rhodospirillaceae</taxon>
        <taxon>Aerophototrophica</taxon>
    </lineage>
</organism>
<gene>
    <name evidence="1" type="ORF">HHL28_01675</name>
</gene>